<evidence type="ECO:0000313" key="4">
    <source>
        <dbReference type="Proteomes" id="UP000050280"/>
    </source>
</evidence>
<evidence type="ECO:0000313" key="3">
    <source>
        <dbReference type="EMBL" id="KPM33072.1"/>
    </source>
</evidence>
<dbReference type="PANTHER" id="PTHR42879">
    <property type="entry name" value="3-OXOACYL-(ACYL-CARRIER-PROTEIN) REDUCTASE"/>
    <property type="match status" value="1"/>
</dbReference>
<dbReference type="PRINTS" id="PR00080">
    <property type="entry name" value="SDRFAMILY"/>
</dbReference>
<dbReference type="Gene3D" id="3.40.50.720">
    <property type="entry name" value="NAD(P)-binding Rossmann-like Domain"/>
    <property type="match status" value="1"/>
</dbReference>
<name>A0A0P7B1N2_9FLAO</name>
<dbReference type="AlphaFoldDB" id="A0A0P7B1N2"/>
<dbReference type="PANTHER" id="PTHR42879:SF2">
    <property type="entry name" value="3-OXOACYL-[ACYL-CARRIER-PROTEIN] REDUCTASE FABG"/>
    <property type="match status" value="1"/>
</dbReference>
<comment type="caution">
    <text evidence="3">The sequence shown here is derived from an EMBL/GenBank/DDBJ whole genome shotgun (WGS) entry which is preliminary data.</text>
</comment>
<dbReference type="PROSITE" id="PS00061">
    <property type="entry name" value="ADH_SHORT"/>
    <property type="match status" value="1"/>
</dbReference>
<keyword evidence="4" id="KW-1185">Reference proteome</keyword>
<evidence type="ECO:0000256" key="2">
    <source>
        <dbReference type="RuleBase" id="RU000363"/>
    </source>
</evidence>
<protein>
    <submittedName>
        <fullName evidence="3">3-oxoacyl-(Acyl-carrier-protein) reductase</fullName>
    </submittedName>
</protein>
<dbReference type="InterPro" id="IPR050259">
    <property type="entry name" value="SDR"/>
</dbReference>
<proteinExistence type="inferred from homology"/>
<dbReference type="PRINTS" id="PR00081">
    <property type="entry name" value="GDHRDH"/>
</dbReference>
<evidence type="ECO:0000256" key="1">
    <source>
        <dbReference type="ARBA" id="ARBA00006484"/>
    </source>
</evidence>
<comment type="similarity">
    <text evidence="1 2">Belongs to the short-chain dehydrogenases/reductases (SDR) family.</text>
</comment>
<gene>
    <name evidence="3" type="ORF">I595_1499</name>
</gene>
<dbReference type="PATRIC" id="fig|1300341.3.peg.1692"/>
<dbReference type="InterPro" id="IPR036291">
    <property type="entry name" value="NAD(P)-bd_dom_sf"/>
</dbReference>
<dbReference type="EMBL" id="LDJX01000002">
    <property type="protein sequence ID" value="KPM33072.1"/>
    <property type="molecule type" value="Genomic_DNA"/>
</dbReference>
<reference evidence="3 4" key="1">
    <citation type="submission" date="2015-09" db="EMBL/GenBank/DDBJ databases">
        <title>Genome sequence of the marine flavobacterium Croceitalea dokdonensis DOKDO 023 that contains proton- and sodium-pumping rhodopsins.</title>
        <authorList>
            <person name="Kwon S.-K."/>
            <person name="Lee H.K."/>
            <person name="Kwak M.-J."/>
            <person name="Kim J.F."/>
        </authorList>
    </citation>
    <scope>NUCLEOTIDE SEQUENCE [LARGE SCALE GENOMIC DNA]</scope>
    <source>
        <strain evidence="3 4">DOKDO 023</strain>
    </source>
</reference>
<organism evidence="3 4">
    <name type="scientific">Croceitalea dokdonensis DOKDO 023</name>
    <dbReference type="NCBI Taxonomy" id="1300341"/>
    <lineage>
        <taxon>Bacteria</taxon>
        <taxon>Pseudomonadati</taxon>
        <taxon>Bacteroidota</taxon>
        <taxon>Flavobacteriia</taxon>
        <taxon>Flavobacteriales</taxon>
        <taxon>Flavobacteriaceae</taxon>
        <taxon>Croceitalea</taxon>
    </lineage>
</organism>
<dbReference type="Pfam" id="PF00106">
    <property type="entry name" value="adh_short"/>
    <property type="match status" value="1"/>
</dbReference>
<accession>A0A0P7B1N2</accession>
<dbReference type="NCBIfam" id="NF005594">
    <property type="entry name" value="PRK07326.1"/>
    <property type="match status" value="1"/>
</dbReference>
<dbReference type="Proteomes" id="UP000050280">
    <property type="component" value="Unassembled WGS sequence"/>
</dbReference>
<dbReference type="STRING" id="1300341.I595_1499"/>
<sequence length="256" mass="27834">MEIKIFLGLRHIIFGFKRFDMDIKGKVAYITGGTKGIGYGVAQSLLQMGMKVAISGRNQDAVGKAVERLGNKGSVLGITSNVTNFQNEVTAVNKIIDTWGKLDVVLANAGVGHFAPVDQMEVEDWNQMVQTNLTGAFYTLKAAMEALKASKGYYMTLASLAGTNFFASGAGYNATKFGVVGFTQAAMLDLRKYGIKVTTIMPGSVATYFNGNEPSEKDAWKIQPEDIGKLVIDLLLMHPRTLPSKIEVRPTRPDLK</sequence>
<dbReference type="GO" id="GO:0032787">
    <property type="term" value="P:monocarboxylic acid metabolic process"/>
    <property type="evidence" value="ECO:0007669"/>
    <property type="project" value="UniProtKB-ARBA"/>
</dbReference>
<dbReference type="InterPro" id="IPR002347">
    <property type="entry name" value="SDR_fam"/>
</dbReference>
<dbReference type="InterPro" id="IPR020904">
    <property type="entry name" value="Sc_DH/Rdtase_CS"/>
</dbReference>
<dbReference type="SUPFAM" id="SSF51735">
    <property type="entry name" value="NAD(P)-binding Rossmann-fold domains"/>
    <property type="match status" value="1"/>
</dbReference>